<accession>A0A9X9QWU2</accession>
<keyword evidence="2" id="KW-1185">Reference proteome</keyword>
<reference evidence="1" key="1">
    <citation type="submission" date="2019-05" db="EMBL/GenBank/DDBJ databases">
        <authorList>
            <person name="Hibberd M."/>
        </authorList>
    </citation>
    <scope>NUCLEOTIDE SEQUENCE</scope>
    <source>
        <strain evidence="1">Neisseria_subflava_BgEED23</strain>
    </source>
</reference>
<comment type="caution">
    <text evidence="1">The sequence shown here is derived from an EMBL/GenBank/DDBJ whole genome shotgun (WGS) entry which is preliminary data.</text>
</comment>
<evidence type="ECO:0000313" key="2">
    <source>
        <dbReference type="Proteomes" id="UP000626795"/>
    </source>
</evidence>
<name>A0A9X9QWU2_NEISU</name>
<sequence>MKRSASASAERALPCLNSNNCIEIEKSLENKEKQFPVNAEKFTKSNENLAKNITTKENR</sequence>
<evidence type="ECO:0000313" key="1">
    <source>
        <dbReference type="EMBL" id="VTY03230.1"/>
    </source>
</evidence>
<dbReference type="RefSeq" id="WP_204787959.1">
    <property type="nucleotide sequence ID" value="NZ_CABFLZ010000005.1"/>
</dbReference>
<gene>
    <name evidence="1" type="ORF">ONOEEDHL_01828</name>
</gene>
<organism evidence="1 2">
    <name type="scientific">Neisseria subflava</name>
    <dbReference type="NCBI Taxonomy" id="28449"/>
    <lineage>
        <taxon>Bacteria</taxon>
        <taxon>Pseudomonadati</taxon>
        <taxon>Pseudomonadota</taxon>
        <taxon>Betaproteobacteria</taxon>
        <taxon>Neisseriales</taxon>
        <taxon>Neisseriaceae</taxon>
        <taxon>Neisseria</taxon>
    </lineage>
</organism>
<dbReference type="Proteomes" id="UP000626795">
    <property type="component" value="Unassembled WGS sequence"/>
</dbReference>
<proteinExistence type="predicted"/>
<dbReference type="EMBL" id="CABFLZ010000005">
    <property type="protein sequence ID" value="VTY03230.1"/>
    <property type="molecule type" value="Genomic_DNA"/>
</dbReference>
<dbReference type="AlphaFoldDB" id="A0A9X9QWU2"/>
<protein>
    <submittedName>
        <fullName evidence="1">Uncharacterized protein</fullName>
    </submittedName>
</protein>